<protein>
    <submittedName>
        <fullName evidence="2">Uncharacterized protein</fullName>
    </submittedName>
</protein>
<feature type="compositionally biased region" description="Basic residues" evidence="1">
    <location>
        <begin position="11"/>
        <end position="22"/>
    </location>
</feature>
<evidence type="ECO:0000313" key="3">
    <source>
        <dbReference type="Proteomes" id="UP000314985"/>
    </source>
</evidence>
<feature type="region of interest" description="Disordered" evidence="1">
    <location>
        <begin position="1"/>
        <end position="102"/>
    </location>
</feature>
<name>A0A4X1W086_PIG</name>
<dbReference type="Ensembl" id="ENSSSCT00070058295.1">
    <property type="protein sequence ID" value="ENSSSCP00070049563.1"/>
    <property type="gene ID" value="ENSSSCG00070029057.1"/>
</dbReference>
<sequence>AWFQQQEAPHPPKRAKPPRLRQQRSDTSRDAPPPSLSKMPEPSLSKMPEPSLSKMPEPSLSKMPEPPLSKMPEPSLSKMPEPSLTASAAYTTAHGNAGSLTH</sequence>
<dbReference type="Proteomes" id="UP000314985">
    <property type="component" value="Chromosome 5"/>
</dbReference>
<evidence type="ECO:0000313" key="2">
    <source>
        <dbReference type="Ensembl" id="ENSSSCP00070049563.1"/>
    </source>
</evidence>
<reference evidence="2 3" key="1">
    <citation type="submission" date="2017-08" db="EMBL/GenBank/DDBJ databases">
        <title>USMARCv1.0.</title>
        <authorList>
            <person name="Hannum G.I."/>
            <person name="Koren S."/>
            <person name="Schroeder S.G."/>
            <person name="Chin S.C."/>
            <person name="Nonneman D.J."/>
            <person name="Becker S.A."/>
            <person name="Rosen B.D."/>
            <person name="Bickhart D.M."/>
            <person name="Putnam N.H."/>
            <person name="Green R.E."/>
            <person name="Tuggle C.K."/>
            <person name="Liu H."/>
            <person name="Rohrer G.A."/>
            <person name="Warr A."/>
            <person name="Hall R."/>
            <person name="Kim K."/>
            <person name="Hume D.A."/>
            <person name="Talbot R."/>
            <person name="Chow W."/>
            <person name="Howe K."/>
            <person name="Schwartz A.S."/>
            <person name="Watson M."/>
            <person name="Archibald A.L."/>
            <person name="Phillippy A.M."/>
            <person name="Smith T.P.L."/>
        </authorList>
    </citation>
    <scope>NUCLEOTIDE SEQUENCE [LARGE SCALE GENOMIC DNA]</scope>
</reference>
<proteinExistence type="predicted"/>
<reference evidence="2" key="2">
    <citation type="submission" date="2025-08" db="UniProtKB">
        <authorList>
            <consortium name="Ensembl"/>
        </authorList>
    </citation>
    <scope>IDENTIFICATION</scope>
</reference>
<organism evidence="2 3">
    <name type="scientific">Sus scrofa</name>
    <name type="common">Pig</name>
    <dbReference type="NCBI Taxonomy" id="9823"/>
    <lineage>
        <taxon>Eukaryota</taxon>
        <taxon>Metazoa</taxon>
        <taxon>Chordata</taxon>
        <taxon>Craniata</taxon>
        <taxon>Vertebrata</taxon>
        <taxon>Euteleostomi</taxon>
        <taxon>Mammalia</taxon>
        <taxon>Eutheria</taxon>
        <taxon>Laurasiatheria</taxon>
        <taxon>Artiodactyla</taxon>
        <taxon>Suina</taxon>
        <taxon>Suidae</taxon>
        <taxon>Sus</taxon>
    </lineage>
</organism>
<feature type="compositionally biased region" description="Polar residues" evidence="1">
    <location>
        <begin position="84"/>
        <end position="102"/>
    </location>
</feature>
<accession>A0A4X1W086</accession>
<dbReference type="Pfam" id="PF02389">
    <property type="entry name" value="Cornifin"/>
    <property type="match status" value="1"/>
</dbReference>
<dbReference type="AlphaFoldDB" id="A0A4X1W086"/>
<evidence type="ECO:0000256" key="1">
    <source>
        <dbReference type="SAM" id="MobiDB-lite"/>
    </source>
</evidence>